<feature type="transmembrane region" description="Helical" evidence="3">
    <location>
        <begin position="447"/>
        <end position="467"/>
    </location>
</feature>
<feature type="transmembrane region" description="Helical" evidence="3">
    <location>
        <begin position="151"/>
        <end position="171"/>
    </location>
</feature>
<feature type="transmembrane region" description="Helical" evidence="3">
    <location>
        <begin position="393"/>
        <end position="413"/>
    </location>
</feature>
<reference evidence="5 6" key="1">
    <citation type="journal article" date="2016" name="Genome Biol. Evol.">
        <title>Divergent and convergent evolution of fungal pathogenicity.</title>
        <authorList>
            <person name="Shang Y."/>
            <person name="Xiao G."/>
            <person name="Zheng P."/>
            <person name="Cen K."/>
            <person name="Zhan S."/>
            <person name="Wang C."/>
        </authorList>
    </citation>
    <scope>NUCLEOTIDE SEQUENCE [LARGE SCALE GENOMIC DNA]</scope>
    <source>
        <strain evidence="5 6">RCEF 4871</strain>
    </source>
</reference>
<dbReference type="GO" id="GO:0016020">
    <property type="term" value="C:membrane"/>
    <property type="evidence" value="ECO:0007669"/>
    <property type="project" value="UniProtKB-SubCell"/>
</dbReference>
<dbReference type="PANTHER" id="PTHR11360:SF287">
    <property type="entry name" value="MFS MONOCARBOXYLATE TRANSPORTER"/>
    <property type="match status" value="1"/>
</dbReference>
<name>A0A167EC22_METRR</name>
<comment type="similarity">
    <text evidence="2">Belongs to the major facilitator superfamily. Monocarboxylate porter (TC 2.A.1.13) family.</text>
</comment>
<dbReference type="PROSITE" id="PS50850">
    <property type="entry name" value="MFS"/>
    <property type="match status" value="1"/>
</dbReference>
<evidence type="ECO:0000313" key="6">
    <source>
        <dbReference type="Proteomes" id="UP000243498"/>
    </source>
</evidence>
<dbReference type="InterPro" id="IPR050327">
    <property type="entry name" value="Proton-linked_MCT"/>
</dbReference>
<dbReference type="Proteomes" id="UP000243498">
    <property type="component" value="Unassembled WGS sequence"/>
</dbReference>
<feature type="transmembrane region" description="Helical" evidence="3">
    <location>
        <begin position="355"/>
        <end position="373"/>
    </location>
</feature>
<dbReference type="InterPro" id="IPR020846">
    <property type="entry name" value="MFS_dom"/>
</dbReference>
<dbReference type="EMBL" id="AZHC01000011">
    <property type="protein sequence ID" value="OAA43661.1"/>
    <property type="molecule type" value="Genomic_DNA"/>
</dbReference>
<gene>
    <name evidence="5" type="ORF">NOR_04236</name>
</gene>
<evidence type="ECO:0000259" key="4">
    <source>
        <dbReference type="PROSITE" id="PS50850"/>
    </source>
</evidence>
<keyword evidence="6" id="KW-1185">Reference proteome</keyword>
<feature type="transmembrane region" description="Helical" evidence="3">
    <location>
        <begin position="280"/>
        <end position="301"/>
    </location>
</feature>
<proteinExistence type="inferred from homology"/>
<comment type="caution">
    <text evidence="5">The sequence shown here is derived from an EMBL/GenBank/DDBJ whole genome shotgun (WGS) entry which is preliminary data.</text>
</comment>
<feature type="transmembrane region" description="Helical" evidence="3">
    <location>
        <begin position="313"/>
        <end position="334"/>
    </location>
</feature>
<protein>
    <submittedName>
        <fullName evidence="5">Major facilitator superfamily transporter</fullName>
    </submittedName>
</protein>
<keyword evidence="3" id="KW-0812">Transmembrane</keyword>
<organism evidence="5 6">
    <name type="scientific">Metarhizium rileyi (strain RCEF 4871)</name>
    <name type="common">Nomuraea rileyi</name>
    <dbReference type="NCBI Taxonomy" id="1649241"/>
    <lineage>
        <taxon>Eukaryota</taxon>
        <taxon>Fungi</taxon>
        <taxon>Dikarya</taxon>
        <taxon>Ascomycota</taxon>
        <taxon>Pezizomycotina</taxon>
        <taxon>Sordariomycetes</taxon>
        <taxon>Hypocreomycetidae</taxon>
        <taxon>Hypocreales</taxon>
        <taxon>Clavicipitaceae</taxon>
        <taxon>Metarhizium</taxon>
    </lineage>
</organism>
<feature type="transmembrane region" description="Helical" evidence="3">
    <location>
        <begin position="420"/>
        <end position="441"/>
    </location>
</feature>
<dbReference type="OrthoDB" id="2213137at2759"/>
<dbReference type="InterPro" id="IPR036259">
    <property type="entry name" value="MFS_trans_sf"/>
</dbReference>
<evidence type="ECO:0000256" key="2">
    <source>
        <dbReference type="ARBA" id="ARBA00006727"/>
    </source>
</evidence>
<feature type="transmembrane region" description="Helical" evidence="3">
    <location>
        <begin position="520"/>
        <end position="540"/>
    </location>
</feature>
<accession>A0A167EC22</accession>
<feature type="domain" description="Major facilitator superfamily (MFS) profile" evidence="4">
    <location>
        <begin position="356"/>
        <end position="548"/>
    </location>
</feature>
<feature type="transmembrane region" description="Helical" evidence="3">
    <location>
        <begin position="223"/>
        <end position="241"/>
    </location>
</feature>
<evidence type="ECO:0000256" key="3">
    <source>
        <dbReference type="SAM" id="Phobius"/>
    </source>
</evidence>
<dbReference type="InterPro" id="IPR011701">
    <property type="entry name" value="MFS"/>
</dbReference>
<keyword evidence="3" id="KW-1133">Transmembrane helix</keyword>
<evidence type="ECO:0000256" key="1">
    <source>
        <dbReference type="ARBA" id="ARBA00004141"/>
    </source>
</evidence>
<dbReference type="PANTHER" id="PTHR11360">
    <property type="entry name" value="MONOCARBOXYLATE TRANSPORTER"/>
    <property type="match status" value="1"/>
</dbReference>
<dbReference type="SUPFAM" id="SSF103473">
    <property type="entry name" value="MFS general substrate transporter"/>
    <property type="match status" value="1"/>
</dbReference>
<dbReference type="OMA" id="TAMWARM"/>
<evidence type="ECO:0000313" key="5">
    <source>
        <dbReference type="EMBL" id="OAA43661.1"/>
    </source>
</evidence>
<feature type="transmembrane region" description="Helical" evidence="3">
    <location>
        <begin position="247"/>
        <end position="268"/>
    </location>
</feature>
<dbReference type="Pfam" id="PF07690">
    <property type="entry name" value="MFS_1"/>
    <property type="match status" value="1"/>
</dbReference>
<feature type="transmembrane region" description="Helical" evidence="3">
    <location>
        <begin position="479"/>
        <end position="500"/>
    </location>
</feature>
<dbReference type="Gene3D" id="1.20.1250.20">
    <property type="entry name" value="MFS general substrate transporter like domains"/>
    <property type="match status" value="2"/>
</dbReference>
<feature type="transmembrane region" description="Helical" evidence="3">
    <location>
        <begin position="191"/>
        <end position="211"/>
    </location>
</feature>
<comment type="subcellular location">
    <subcellularLocation>
        <location evidence="1">Membrane</location>
        <topology evidence="1">Multi-pass membrane protein</topology>
    </subcellularLocation>
</comment>
<sequence length="548" mass="59902">MFYFFEKTSHGADIAAFEKSTRYLDEGAFVKSGQNKSELVRQHFIHHTESQDIQSFLNFSTDYVTQRWPTAAGAGSGAGAGAIGAHRQSRASLQRVTSHWSVPSIMSTIELATRASLDLNSSENHVADQDQDLDLDRRIEHQLEPTDRGPAAWRLLCIAFVFEALLWGLPLSFGVFQNHYSKQSEFAGNRYIAVVGTVASGISYLGAPFVIPLIKRYQRYQRAMIYFGWALCIVGIVLASFCSAVETLILTQGVAYGVGFLIFYYPILSMVNEFWITRRGMAYGLLCSSSGASGAAMPFLIQVLLDRYGYKTTLRVIAVALFVLTGPLIPFLGGRLPYSAQVASSRPDWAFLRNPLFWTYTVSNVAQGLGYFFPSLYLPSYVTSLGLDTKYGALLLAVMSVAQVLGQFTFGVLSDRNVSLGLLTAVSTVTSGVAALTLWGFATSLPLLVVFALVYGFFAAGYTAMWARMSTAVTSDAITMPLVFGLFNFGKGIGNVLAGPISSNLLFRETSVGSYGADKYMPLIVFTGCSMIFGSVTLALRHLRILIK</sequence>
<dbReference type="GO" id="GO:0022857">
    <property type="term" value="F:transmembrane transporter activity"/>
    <property type="evidence" value="ECO:0007669"/>
    <property type="project" value="InterPro"/>
</dbReference>
<keyword evidence="3" id="KW-0472">Membrane</keyword>
<dbReference type="AlphaFoldDB" id="A0A167EC22"/>